<dbReference type="AlphaFoldDB" id="A0A8H6F9P5"/>
<comment type="caution">
    <text evidence="1">The sequence shown here is derived from an EMBL/GenBank/DDBJ whole genome shotgun (WGS) entry which is preliminary data.</text>
</comment>
<evidence type="ECO:0000313" key="2">
    <source>
        <dbReference type="Proteomes" id="UP000593566"/>
    </source>
</evidence>
<keyword evidence="2" id="KW-1185">Reference proteome</keyword>
<accession>A0A8H6F9P5</accession>
<proteinExistence type="predicted"/>
<protein>
    <submittedName>
        <fullName evidence="1">Uncharacterized protein</fullName>
    </submittedName>
</protein>
<dbReference type="GeneID" id="59331291"/>
<reference evidence="1 2" key="1">
    <citation type="journal article" date="2020" name="Genomics">
        <title>Complete, high-quality genomes from long-read metagenomic sequencing of two wolf lichen thalli reveals enigmatic genome architecture.</title>
        <authorList>
            <person name="McKenzie S.K."/>
            <person name="Walston R.F."/>
            <person name="Allen J.L."/>
        </authorList>
    </citation>
    <scope>NUCLEOTIDE SEQUENCE [LARGE SCALE GENOMIC DNA]</scope>
    <source>
        <strain evidence="1">WasteWater1</strain>
    </source>
</reference>
<dbReference type="Proteomes" id="UP000593566">
    <property type="component" value="Unassembled WGS sequence"/>
</dbReference>
<sequence>MDWRTVQSATTGVDKYCVEGRHSGGVWIVSDIFRDPYVSVYIYEAGSPFENVMNQYMITGKGINPFNPRGLGAEGIALNATVAGATLGGNAVLTATEVGSVPTKISPAVTGMGPLGVELEIGSR</sequence>
<gene>
    <name evidence="1" type="ORF">HO133_002879</name>
</gene>
<name>A0A8H6F9P5_9LECA</name>
<dbReference type="EMBL" id="JACCJB010000016">
    <property type="protein sequence ID" value="KAF6220447.1"/>
    <property type="molecule type" value="Genomic_DNA"/>
</dbReference>
<dbReference type="RefSeq" id="XP_037149882.1">
    <property type="nucleotide sequence ID" value="XM_037293804.1"/>
</dbReference>
<organism evidence="1 2">
    <name type="scientific">Letharia lupina</name>
    <dbReference type="NCBI Taxonomy" id="560253"/>
    <lineage>
        <taxon>Eukaryota</taxon>
        <taxon>Fungi</taxon>
        <taxon>Dikarya</taxon>
        <taxon>Ascomycota</taxon>
        <taxon>Pezizomycotina</taxon>
        <taxon>Lecanoromycetes</taxon>
        <taxon>OSLEUM clade</taxon>
        <taxon>Lecanoromycetidae</taxon>
        <taxon>Lecanorales</taxon>
        <taxon>Lecanorineae</taxon>
        <taxon>Parmeliaceae</taxon>
        <taxon>Letharia</taxon>
    </lineage>
</organism>
<evidence type="ECO:0000313" key="1">
    <source>
        <dbReference type="EMBL" id="KAF6220447.1"/>
    </source>
</evidence>